<dbReference type="SUPFAM" id="SSF52540">
    <property type="entry name" value="P-loop containing nucleoside triphosphate hydrolases"/>
    <property type="match status" value="1"/>
</dbReference>
<reference evidence="6 7" key="1">
    <citation type="submission" date="2015-10" db="EMBL/GenBank/DDBJ databases">
        <title>Pseudomonas putida clinical strains.</title>
        <authorList>
            <person name="Molina L."/>
            <person name="Udaondo Z."/>
        </authorList>
    </citation>
    <scope>NUCLEOTIDE SEQUENCE [LARGE SCALE GENOMIC DNA]</scope>
    <source>
        <strain evidence="6 7">HB13667</strain>
    </source>
</reference>
<organism evidence="6 7">
    <name type="scientific">Pseudomonas putida</name>
    <name type="common">Arthrobacter siderocapsulatus</name>
    <dbReference type="NCBI Taxonomy" id="303"/>
    <lineage>
        <taxon>Bacteria</taxon>
        <taxon>Pseudomonadati</taxon>
        <taxon>Pseudomonadota</taxon>
        <taxon>Gammaproteobacteria</taxon>
        <taxon>Pseudomonadales</taxon>
        <taxon>Pseudomonadaceae</taxon>
        <taxon>Pseudomonas</taxon>
    </lineage>
</organism>
<keyword evidence="4" id="KW-0804">Transcription</keyword>
<dbReference type="InterPro" id="IPR058031">
    <property type="entry name" value="AAA_lid_NorR"/>
</dbReference>
<dbReference type="Gene3D" id="1.10.10.60">
    <property type="entry name" value="Homeodomain-like"/>
    <property type="match status" value="1"/>
</dbReference>
<evidence type="ECO:0000256" key="4">
    <source>
        <dbReference type="ARBA" id="ARBA00023163"/>
    </source>
</evidence>
<dbReference type="RefSeq" id="WP_054572959.1">
    <property type="nucleotide sequence ID" value="NZ_LKKS01000101.1"/>
</dbReference>
<dbReference type="InterPro" id="IPR009057">
    <property type="entry name" value="Homeodomain-like_sf"/>
</dbReference>
<dbReference type="Proteomes" id="UP000050437">
    <property type="component" value="Unassembled WGS sequence"/>
</dbReference>
<dbReference type="InterPro" id="IPR002197">
    <property type="entry name" value="HTH_Fis"/>
</dbReference>
<evidence type="ECO:0000256" key="2">
    <source>
        <dbReference type="ARBA" id="ARBA00022840"/>
    </source>
</evidence>
<dbReference type="PANTHER" id="PTHR32071">
    <property type="entry name" value="TRANSCRIPTIONAL REGULATORY PROTEIN"/>
    <property type="match status" value="1"/>
</dbReference>
<dbReference type="InterPro" id="IPR003593">
    <property type="entry name" value="AAA+_ATPase"/>
</dbReference>
<evidence type="ECO:0000313" key="6">
    <source>
        <dbReference type="EMBL" id="KPM62927.1"/>
    </source>
</evidence>
<dbReference type="EMBL" id="LKKS01000101">
    <property type="protein sequence ID" value="KPM62927.1"/>
    <property type="molecule type" value="Genomic_DNA"/>
</dbReference>
<evidence type="ECO:0000313" key="7">
    <source>
        <dbReference type="Proteomes" id="UP000050437"/>
    </source>
</evidence>
<dbReference type="InterPro" id="IPR011990">
    <property type="entry name" value="TPR-like_helical_dom_sf"/>
</dbReference>
<proteinExistence type="predicted"/>
<dbReference type="Pfam" id="PF25601">
    <property type="entry name" value="AAA_lid_14"/>
    <property type="match status" value="1"/>
</dbReference>
<gene>
    <name evidence="6" type="ORF">HB13667_16065</name>
</gene>
<dbReference type="Pfam" id="PF00158">
    <property type="entry name" value="Sigma54_activat"/>
    <property type="match status" value="1"/>
</dbReference>
<dbReference type="FunFam" id="3.40.50.300:FF:000006">
    <property type="entry name" value="DNA-binding transcriptional regulator NtrC"/>
    <property type="match status" value="1"/>
</dbReference>
<dbReference type="PROSITE" id="PS50045">
    <property type="entry name" value="SIGMA54_INTERACT_4"/>
    <property type="match status" value="1"/>
</dbReference>
<name>A0A0P7D3C9_PSEPU</name>
<accession>A0A0P7D3C9</accession>
<dbReference type="AlphaFoldDB" id="A0A0P7D3C9"/>
<dbReference type="GeneID" id="92661265"/>
<sequence>MEPLCTTHPGDEDGVPGRSPAMQALQALLRRVAQSDRPVLIFGPTGAGKEVIAQQLHRLSAPGKPFIDLNCGAIPEPLLESELFGHARGAFTGAVGERMGHLQMAGAGTLFLDEIGELPLALQPKLLRVLETGQYRPLGSSENRRFRGRVVAATHRDLKRLVAEERFREDLYYRLSVFELELPGLNERREDIPDLIEHFCRQQRRPLRFDAAALELLCQRDWPGNVRELRNSIDRIGTLAPSPLVDRETLEQLLVPPSPASAPAVELAEALLGLEGPDKLAAVETLLIEHALNRCNGNKSAAAQLLGVNRKVIERRVRLRQDLRLTVERYLAEGRKLIDGADFRGALGPLQKGLEVAERVYEGKDLWRLQFELHRLLGVSFRSIEGWLSITSLASYRDAQALAARQGQPQEMASVSFGLWTTLLMGLELAEARATAQQMLQQAQIAGGEALRIEAHLAMANTLFWLGDFEESLACLTRGRLLEDDQASWPSNQGLDLVGLARTFEGLAAFELGLFSQARQALARLQSRAEQAVDNPFNRAVALQGAAWLAAVLGERDALGRQARELELLSARHEFSFYRGVGMILRGYHQGLSGEYEAGEQAIAEGYQQHVLRNGGLLFHGFQAWKRGEVLLLGGRAEACLELVDVALDLAQDHQERAYLCELMLLRGRALLALGDDREAEATLRVALSTALTLGVVPARLHAALELARLLERSERGAQVQSILMRALRGLDPQLDYPPASNVRSWLARLSS</sequence>
<dbReference type="InterPro" id="IPR025944">
    <property type="entry name" value="Sigma_54_int_dom_CS"/>
</dbReference>
<dbReference type="PROSITE" id="PS00688">
    <property type="entry name" value="SIGMA54_INTERACT_3"/>
    <property type="match status" value="1"/>
</dbReference>
<dbReference type="Gene3D" id="1.25.40.10">
    <property type="entry name" value="Tetratricopeptide repeat domain"/>
    <property type="match status" value="1"/>
</dbReference>
<dbReference type="SUPFAM" id="SSF46689">
    <property type="entry name" value="Homeodomain-like"/>
    <property type="match status" value="1"/>
</dbReference>
<dbReference type="SUPFAM" id="SSF48452">
    <property type="entry name" value="TPR-like"/>
    <property type="match status" value="1"/>
</dbReference>
<dbReference type="InterPro" id="IPR002078">
    <property type="entry name" value="Sigma_54_int"/>
</dbReference>
<dbReference type="SMART" id="SM00382">
    <property type="entry name" value="AAA"/>
    <property type="match status" value="1"/>
</dbReference>
<keyword evidence="3" id="KW-0805">Transcription regulation</keyword>
<keyword evidence="2" id="KW-0067">ATP-binding</keyword>
<dbReference type="Gene3D" id="3.40.50.300">
    <property type="entry name" value="P-loop containing nucleotide triphosphate hydrolases"/>
    <property type="match status" value="1"/>
</dbReference>
<keyword evidence="1" id="KW-0547">Nucleotide-binding</keyword>
<dbReference type="InterPro" id="IPR027417">
    <property type="entry name" value="P-loop_NTPase"/>
</dbReference>
<dbReference type="GO" id="GO:0006355">
    <property type="term" value="P:regulation of DNA-templated transcription"/>
    <property type="evidence" value="ECO:0007669"/>
    <property type="project" value="InterPro"/>
</dbReference>
<comment type="caution">
    <text evidence="6">The sequence shown here is derived from an EMBL/GenBank/DDBJ whole genome shotgun (WGS) entry which is preliminary data.</text>
</comment>
<protein>
    <submittedName>
        <fullName evidence="6">Fis family transcriptional regulator</fullName>
    </submittedName>
</protein>
<evidence type="ECO:0000256" key="3">
    <source>
        <dbReference type="ARBA" id="ARBA00023015"/>
    </source>
</evidence>
<evidence type="ECO:0000256" key="1">
    <source>
        <dbReference type="ARBA" id="ARBA00022741"/>
    </source>
</evidence>
<evidence type="ECO:0000259" key="5">
    <source>
        <dbReference type="PROSITE" id="PS50045"/>
    </source>
</evidence>
<feature type="domain" description="Sigma-54 factor interaction" evidence="5">
    <location>
        <begin position="15"/>
        <end position="238"/>
    </location>
</feature>
<dbReference type="GO" id="GO:0005524">
    <property type="term" value="F:ATP binding"/>
    <property type="evidence" value="ECO:0007669"/>
    <property type="project" value="UniProtKB-KW"/>
</dbReference>
<dbReference type="Gene3D" id="1.10.8.60">
    <property type="match status" value="1"/>
</dbReference>
<dbReference type="CDD" id="cd00009">
    <property type="entry name" value="AAA"/>
    <property type="match status" value="1"/>
</dbReference>
<dbReference type="GO" id="GO:0043565">
    <property type="term" value="F:sequence-specific DNA binding"/>
    <property type="evidence" value="ECO:0007669"/>
    <property type="project" value="InterPro"/>
</dbReference>
<dbReference type="Pfam" id="PF02954">
    <property type="entry name" value="HTH_8"/>
    <property type="match status" value="1"/>
</dbReference>